<feature type="domain" description="HTH cro/C1-type" evidence="2">
    <location>
        <begin position="6"/>
        <end position="61"/>
    </location>
</feature>
<reference evidence="3" key="2">
    <citation type="submission" date="2023-03" db="EMBL/GenBank/DDBJ databases">
        <authorList>
            <person name="Shen W."/>
            <person name="Cai J."/>
        </authorList>
    </citation>
    <scope>NUCLEOTIDE SEQUENCE</scope>
    <source>
        <strain evidence="3">K72-2</strain>
    </source>
</reference>
<dbReference type="EMBL" id="JARQDV010000002">
    <property type="protein sequence ID" value="MDT2964058.1"/>
    <property type="molecule type" value="Genomic_DNA"/>
</dbReference>
<name>A0AAW8UPX4_ENTCA</name>
<evidence type="ECO:0000313" key="4">
    <source>
        <dbReference type="EMBL" id="QGN30534.1"/>
    </source>
</evidence>
<evidence type="ECO:0000259" key="2">
    <source>
        <dbReference type="PROSITE" id="PS50943"/>
    </source>
</evidence>
<dbReference type="AlphaFoldDB" id="A0AAW8UPX4"/>
<evidence type="ECO:0000313" key="5">
    <source>
        <dbReference type="Proteomes" id="UP000422837"/>
    </source>
</evidence>
<dbReference type="Gene3D" id="1.10.260.40">
    <property type="entry name" value="lambda repressor-like DNA-binding domains"/>
    <property type="match status" value="1"/>
</dbReference>
<dbReference type="InterPro" id="IPR001387">
    <property type="entry name" value="Cro/C1-type_HTH"/>
</dbReference>
<evidence type="ECO:0000313" key="3">
    <source>
        <dbReference type="EMBL" id="MDT2964058.1"/>
    </source>
</evidence>
<dbReference type="EMBL" id="CP046123">
    <property type="protein sequence ID" value="QGN30534.1"/>
    <property type="molecule type" value="Genomic_DNA"/>
</dbReference>
<keyword evidence="1" id="KW-0238">DNA-binding</keyword>
<dbReference type="Proteomes" id="UP000422837">
    <property type="component" value="Chromosome"/>
</dbReference>
<dbReference type="PROSITE" id="PS50943">
    <property type="entry name" value="HTH_CROC1"/>
    <property type="match status" value="1"/>
</dbReference>
<dbReference type="RefSeq" id="WP_005228576.1">
    <property type="nucleotide sequence ID" value="NZ_BJMG01000004.1"/>
</dbReference>
<dbReference type="GO" id="GO:0003677">
    <property type="term" value="F:DNA binding"/>
    <property type="evidence" value="ECO:0007669"/>
    <property type="project" value="UniProtKB-KW"/>
</dbReference>
<organism evidence="3 6">
    <name type="scientific">Enterococcus casseliflavus</name>
    <name type="common">Enterococcus flavescens</name>
    <dbReference type="NCBI Taxonomy" id="37734"/>
    <lineage>
        <taxon>Bacteria</taxon>
        <taxon>Bacillati</taxon>
        <taxon>Bacillota</taxon>
        <taxon>Bacilli</taxon>
        <taxon>Lactobacillales</taxon>
        <taxon>Enterococcaceae</taxon>
        <taxon>Enterococcus</taxon>
    </lineage>
</organism>
<dbReference type="SMART" id="SM00530">
    <property type="entry name" value="HTH_XRE"/>
    <property type="match status" value="1"/>
</dbReference>
<dbReference type="Proteomes" id="UP001268896">
    <property type="component" value="Unassembled WGS sequence"/>
</dbReference>
<dbReference type="CDD" id="cd00093">
    <property type="entry name" value="HTH_XRE"/>
    <property type="match status" value="1"/>
</dbReference>
<dbReference type="PANTHER" id="PTHR46558">
    <property type="entry name" value="TRACRIPTIONAL REGULATORY PROTEIN-RELATED-RELATED"/>
    <property type="match status" value="1"/>
</dbReference>
<evidence type="ECO:0000313" key="6">
    <source>
        <dbReference type="Proteomes" id="UP001268896"/>
    </source>
</evidence>
<proteinExistence type="predicted"/>
<gene>
    <name evidence="4" type="ORF">GFU50_13875</name>
    <name evidence="3" type="ORF">P7I32_05510</name>
</gene>
<accession>A0AAW8UPX4</accession>
<dbReference type="PANTHER" id="PTHR46558:SF14">
    <property type="entry name" value="HTH-TYPE TRANSCRIPTIONAL REGULATOR ANSR"/>
    <property type="match status" value="1"/>
</dbReference>
<reference evidence="4 5" key="1">
    <citation type="submission" date="2019-11" db="EMBL/GenBank/DDBJ databases">
        <title>Detection and genome characteristic of a blood enterococcus casselifavus isolate from Zhengzhou,china.</title>
        <authorList>
            <person name="Wen P."/>
        </authorList>
    </citation>
    <scope>NUCLEOTIDE SEQUENCE [LARGE SCALE GENOMIC DNA]</scope>
    <source>
        <strain evidence="4 5">EC291</strain>
    </source>
</reference>
<evidence type="ECO:0000256" key="1">
    <source>
        <dbReference type="ARBA" id="ARBA00023125"/>
    </source>
</evidence>
<sequence>MFKDRLRQLRKTRSGLTQAKMAKYLGIAKTTYASYEQGNRMPDIEIQKELADYFNVSLDYLHGRPNDLEALSMKQIRVASRINEDFTEYQLSEIITFIEFIKNRPE</sequence>
<dbReference type="SUPFAM" id="SSF47413">
    <property type="entry name" value="lambda repressor-like DNA-binding domains"/>
    <property type="match status" value="1"/>
</dbReference>
<protein>
    <submittedName>
        <fullName evidence="4">Helix-turn-helix domain-containing protein</fullName>
    </submittedName>
    <submittedName>
        <fullName evidence="3">Helix-turn-helix transcriptional regulator</fullName>
    </submittedName>
</protein>
<dbReference type="InterPro" id="IPR010982">
    <property type="entry name" value="Lambda_DNA-bd_dom_sf"/>
</dbReference>
<dbReference type="Pfam" id="PF01381">
    <property type="entry name" value="HTH_3"/>
    <property type="match status" value="1"/>
</dbReference>